<accession>A0A1C6SBD2</accession>
<dbReference type="Proteomes" id="UP000199413">
    <property type="component" value="Unassembled WGS sequence"/>
</dbReference>
<proteinExistence type="predicted"/>
<name>A0A1C6SBD2_9ACTN</name>
<dbReference type="STRING" id="568872.GA0070624_3373"/>
<dbReference type="RefSeq" id="WP_281180981.1">
    <property type="nucleotide sequence ID" value="NZ_FMHV01000002.1"/>
</dbReference>
<reference evidence="2" key="1">
    <citation type="submission" date="2016-06" db="EMBL/GenBank/DDBJ databases">
        <authorList>
            <person name="Varghese N."/>
            <person name="Submissions Spin"/>
        </authorList>
    </citation>
    <scope>NUCLEOTIDE SEQUENCE [LARGE SCALE GENOMIC DNA]</scope>
    <source>
        <strain evidence="2">DSM 45431</strain>
    </source>
</reference>
<evidence type="ECO:0000313" key="2">
    <source>
        <dbReference type="Proteomes" id="UP000199413"/>
    </source>
</evidence>
<dbReference type="AlphaFoldDB" id="A0A1C6SBD2"/>
<dbReference type="EMBL" id="FMHV01000002">
    <property type="protein sequence ID" value="SCL26790.1"/>
    <property type="molecule type" value="Genomic_DNA"/>
</dbReference>
<sequence>MDPQQRIRQVYAASAARLVAQMYAMTGDLRSIMWTWLDPPEP</sequence>
<gene>
    <name evidence="1" type="ORF">GA0070624_3373</name>
</gene>
<evidence type="ECO:0000313" key="1">
    <source>
        <dbReference type="EMBL" id="SCL26790.1"/>
    </source>
</evidence>
<organism evidence="1 2">
    <name type="scientific">Micromonospora rhizosphaerae</name>
    <dbReference type="NCBI Taxonomy" id="568872"/>
    <lineage>
        <taxon>Bacteria</taxon>
        <taxon>Bacillati</taxon>
        <taxon>Actinomycetota</taxon>
        <taxon>Actinomycetes</taxon>
        <taxon>Micromonosporales</taxon>
        <taxon>Micromonosporaceae</taxon>
        <taxon>Micromonospora</taxon>
    </lineage>
</organism>
<keyword evidence="2" id="KW-1185">Reference proteome</keyword>
<protein>
    <submittedName>
        <fullName evidence="1">Uncharacterized protein</fullName>
    </submittedName>
</protein>